<keyword evidence="1" id="KW-0472">Membrane</keyword>
<dbReference type="Proteomes" id="UP001445335">
    <property type="component" value="Unassembled WGS sequence"/>
</dbReference>
<dbReference type="AlphaFoldDB" id="A0AAW1QTZ7"/>
<feature type="transmembrane region" description="Helical" evidence="1">
    <location>
        <begin position="296"/>
        <end position="315"/>
    </location>
</feature>
<dbReference type="EMBL" id="JALJOU010000078">
    <property type="protein sequence ID" value="KAK9824988.1"/>
    <property type="molecule type" value="Genomic_DNA"/>
</dbReference>
<feature type="transmembrane region" description="Helical" evidence="1">
    <location>
        <begin position="135"/>
        <end position="154"/>
    </location>
</feature>
<keyword evidence="1" id="KW-1133">Transmembrane helix</keyword>
<organism evidence="2 3">
    <name type="scientific">Elliptochloris bilobata</name>
    <dbReference type="NCBI Taxonomy" id="381761"/>
    <lineage>
        <taxon>Eukaryota</taxon>
        <taxon>Viridiplantae</taxon>
        <taxon>Chlorophyta</taxon>
        <taxon>core chlorophytes</taxon>
        <taxon>Trebouxiophyceae</taxon>
        <taxon>Trebouxiophyceae incertae sedis</taxon>
        <taxon>Elliptochloris clade</taxon>
        <taxon>Elliptochloris</taxon>
    </lineage>
</organism>
<gene>
    <name evidence="2" type="ORF">WJX81_004426</name>
</gene>
<feature type="transmembrane region" description="Helical" evidence="1">
    <location>
        <begin position="265"/>
        <end position="284"/>
    </location>
</feature>
<feature type="transmembrane region" description="Helical" evidence="1">
    <location>
        <begin position="327"/>
        <end position="349"/>
    </location>
</feature>
<comment type="caution">
    <text evidence="2">The sequence shown here is derived from an EMBL/GenBank/DDBJ whole genome shotgun (WGS) entry which is preliminary data.</text>
</comment>
<name>A0AAW1QTZ7_9CHLO</name>
<feature type="transmembrane region" description="Helical" evidence="1">
    <location>
        <begin position="61"/>
        <end position="84"/>
    </location>
</feature>
<feature type="transmembrane region" description="Helical" evidence="1">
    <location>
        <begin position="227"/>
        <end position="245"/>
    </location>
</feature>
<sequence>MTGTRSAPAARACRQGAQMQSAPWTVRVAALFKQDSPKTKKRVEQDRVAEPIDSAVSSPGAYLALGLLYTIAAVPAIVAPQAAADFLFGAAQPHDTQFEQLFRIFAAGNLSAATASLAIKYGAKDGALGDSVYKRLEAALIAFATVSALLQTTTSAQPDSVLTFPSFWASFAIMGLTVAIAWGGFGKTGYGLSLKRYGPLPILKKVQDDTVGLGNTAAGSSGLVAKLYAALTFAFAGAGASYLLLSEETLAGVLGGVQGAESLFLWRAIGGAVLTLVPAVAYSLKEAAENDDLGEAPYKVLNFGLAGAGALHLAVLLPTQLAGAGGFLTPVVLGTWVLATAVAGGNLLVSSRK</sequence>
<protein>
    <submittedName>
        <fullName evidence="2">Uncharacterized protein</fullName>
    </submittedName>
</protein>
<evidence type="ECO:0000256" key="1">
    <source>
        <dbReference type="SAM" id="Phobius"/>
    </source>
</evidence>
<feature type="transmembrane region" description="Helical" evidence="1">
    <location>
        <begin position="104"/>
        <end position="123"/>
    </location>
</feature>
<reference evidence="2 3" key="1">
    <citation type="journal article" date="2024" name="Nat. Commun.">
        <title>Phylogenomics reveals the evolutionary origins of lichenization in chlorophyte algae.</title>
        <authorList>
            <person name="Puginier C."/>
            <person name="Libourel C."/>
            <person name="Otte J."/>
            <person name="Skaloud P."/>
            <person name="Haon M."/>
            <person name="Grisel S."/>
            <person name="Petersen M."/>
            <person name="Berrin J.G."/>
            <person name="Delaux P.M."/>
            <person name="Dal Grande F."/>
            <person name="Keller J."/>
        </authorList>
    </citation>
    <scope>NUCLEOTIDE SEQUENCE [LARGE SCALE GENOMIC DNA]</scope>
    <source>
        <strain evidence="2 3">SAG 245.80</strain>
    </source>
</reference>
<feature type="transmembrane region" description="Helical" evidence="1">
    <location>
        <begin position="166"/>
        <end position="185"/>
    </location>
</feature>
<accession>A0AAW1QTZ7</accession>
<keyword evidence="1" id="KW-0812">Transmembrane</keyword>
<keyword evidence="3" id="KW-1185">Reference proteome</keyword>
<evidence type="ECO:0000313" key="3">
    <source>
        <dbReference type="Proteomes" id="UP001445335"/>
    </source>
</evidence>
<proteinExistence type="predicted"/>
<evidence type="ECO:0000313" key="2">
    <source>
        <dbReference type="EMBL" id="KAK9824988.1"/>
    </source>
</evidence>